<feature type="region of interest" description="Disordered" evidence="2">
    <location>
        <begin position="67"/>
        <end position="88"/>
    </location>
</feature>
<evidence type="ECO:0000313" key="4">
    <source>
        <dbReference type="Proteomes" id="UP000027037"/>
    </source>
</evidence>
<dbReference type="EMBL" id="AWFF01000054">
    <property type="protein sequence ID" value="KCZ53359.1"/>
    <property type="molecule type" value="Genomic_DNA"/>
</dbReference>
<accession>A0A062U9T2</accession>
<dbReference type="RefSeq" id="WP_034797728.1">
    <property type="nucleotide sequence ID" value="NZ_AWFF01000054.1"/>
</dbReference>
<dbReference type="InterPro" id="IPR007420">
    <property type="entry name" value="DUF465"/>
</dbReference>
<keyword evidence="1" id="KW-0175">Coiled coil</keyword>
<proteinExistence type="predicted"/>
<dbReference type="Pfam" id="PF04325">
    <property type="entry name" value="DUF465"/>
    <property type="match status" value="1"/>
</dbReference>
<sequence length="88" mass="10275">MSLIEPCTPIFFHQSAHVRAIQSRIDEIRKEIRREMKRPAPDVFRLSQLKRKKLHLKDKVRRLINAQIARAGGPKRPGSRVQKNGLQK</sequence>
<name>A0A062U9T2_9PROT</name>
<evidence type="ECO:0000256" key="1">
    <source>
        <dbReference type="SAM" id="Coils"/>
    </source>
</evidence>
<comment type="caution">
    <text evidence="3">The sequence shown here is derived from an EMBL/GenBank/DDBJ whole genome shotgun (WGS) entry which is preliminary data.</text>
</comment>
<dbReference type="Proteomes" id="UP000027037">
    <property type="component" value="Unassembled WGS sequence"/>
</dbReference>
<keyword evidence="4" id="KW-1185">Reference proteome</keyword>
<dbReference type="Gene3D" id="6.10.280.50">
    <property type="match status" value="1"/>
</dbReference>
<protein>
    <recommendedName>
        <fullName evidence="5">DUF465 domain-containing protein</fullName>
    </recommendedName>
</protein>
<evidence type="ECO:0000256" key="2">
    <source>
        <dbReference type="SAM" id="MobiDB-lite"/>
    </source>
</evidence>
<evidence type="ECO:0008006" key="5">
    <source>
        <dbReference type="Google" id="ProtNLM"/>
    </source>
</evidence>
<reference evidence="3 4" key="1">
    <citation type="journal article" date="2014" name="Antonie Van Leeuwenhoek">
        <title>Hyphomonas beringensis sp. nov. and Hyphomonas chukchiensis sp. nov., isolated from surface seawater of the Bering Sea and Chukchi Sea.</title>
        <authorList>
            <person name="Li C."/>
            <person name="Lai Q."/>
            <person name="Li G."/>
            <person name="Dong C."/>
            <person name="Wang J."/>
            <person name="Liao Y."/>
            <person name="Shao Z."/>
        </authorList>
    </citation>
    <scope>NUCLEOTIDE SEQUENCE [LARGE SCALE GENOMIC DNA]</scope>
    <source>
        <strain evidence="3 4">25B14_1</strain>
    </source>
</reference>
<organism evidence="3 4">
    <name type="scientific">Hyphomonas beringensis</name>
    <dbReference type="NCBI Taxonomy" id="1280946"/>
    <lineage>
        <taxon>Bacteria</taxon>
        <taxon>Pseudomonadati</taxon>
        <taxon>Pseudomonadota</taxon>
        <taxon>Alphaproteobacteria</taxon>
        <taxon>Hyphomonadales</taxon>
        <taxon>Hyphomonadaceae</taxon>
        <taxon>Hyphomonas</taxon>
    </lineage>
</organism>
<gene>
    <name evidence="3" type="ORF">HY29_03820</name>
</gene>
<dbReference type="AlphaFoldDB" id="A0A062U9T2"/>
<feature type="coiled-coil region" evidence="1">
    <location>
        <begin position="18"/>
        <end position="66"/>
    </location>
</feature>
<dbReference type="InterPro" id="IPR038444">
    <property type="entry name" value="DUF465_sf"/>
</dbReference>
<evidence type="ECO:0000313" key="3">
    <source>
        <dbReference type="EMBL" id="KCZ53359.1"/>
    </source>
</evidence>